<comment type="caution">
    <text evidence="1">The sequence shown here is derived from an EMBL/GenBank/DDBJ whole genome shotgun (WGS) entry which is preliminary data.</text>
</comment>
<dbReference type="EMBL" id="ASRX01000055">
    <property type="protein sequence ID" value="EYF02757.1"/>
    <property type="molecule type" value="Genomic_DNA"/>
</dbReference>
<dbReference type="STRING" id="1192034.CAP_6492"/>
<protein>
    <submittedName>
        <fullName evidence="1">Uncharacterized protein</fullName>
    </submittedName>
</protein>
<evidence type="ECO:0000313" key="2">
    <source>
        <dbReference type="Proteomes" id="UP000019678"/>
    </source>
</evidence>
<evidence type="ECO:0000313" key="1">
    <source>
        <dbReference type="EMBL" id="EYF02757.1"/>
    </source>
</evidence>
<name>A0A017T177_9BACT</name>
<proteinExistence type="predicted"/>
<dbReference type="OrthoDB" id="5521625at2"/>
<organism evidence="1 2">
    <name type="scientific">Chondromyces apiculatus DSM 436</name>
    <dbReference type="NCBI Taxonomy" id="1192034"/>
    <lineage>
        <taxon>Bacteria</taxon>
        <taxon>Pseudomonadati</taxon>
        <taxon>Myxococcota</taxon>
        <taxon>Polyangia</taxon>
        <taxon>Polyangiales</taxon>
        <taxon>Polyangiaceae</taxon>
        <taxon>Chondromyces</taxon>
    </lineage>
</organism>
<keyword evidence="2" id="KW-1185">Reference proteome</keyword>
<accession>A0A017T177</accession>
<gene>
    <name evidence="1" type="ORF">CAP_6492</name>
</gene>
<dbReference type="AlphaFoldDB" id="A0A017T177"/>
<dbReference type="Proteomes" id="UP000019678">
    <property type="component" value="Unassembled WGS sequence"/>
</dbReference>
<sequence>MRRDPGRMLVGGMKVLVLAGVLAGVHTAGCSKGDRVVGREEAPTRDKECREPARPKAYFYPAEDRTHYAPDDPWKDGCALLVPDHLFCCPQSR</sequence>
<reference evidence="1 2" key="1">
    <citation type="submission" date="2013-05" db="EMBL/GenBank/DDBJ databases">
        <title>Genome assembly of Chondromyces apiculatus DSM 436.</title>
        <authorList>
            <person name="Sharma G."/>
            <person name="Khatri I."/>
            <person name="Kaur C."/>
            <person name="Mayilraj S."/>
            <person name="Subramanian S."/>
        </authorList>
    </citation>
    <scope>NUCLEOTIDE SEQUENCE [LARGE SCALE GENOMIC DNA]</scope>
    <source>
        <strain evidence="1 2">DSM 436</strain>
    </source>
</reference>
<dbReference type="RefSeq" id="WP_156041245.1">
    <property type="nucleotide sequence ID" value="NZ_ASRX01000055.1"/>
</dbReference>